<dbReference type="CDD" id="cd09917">
    <property type="entry name" value="F-box_SF"/>
    <property type="match status" value="1"/>
</dbReference>
<dbReference type="AlphaFoldDB" id="A0A9P6H4E8"/>
<dbReference type="EMBL" id="WIUZ02000027">
    <property type="protein sequence ID" value="KAF9777785.1"/>
    <property type="molecule type" value="Genomic_DNA"/>
</dbReference>
<sequence>MLMLIKNQLRPDRLWCRTKAGIKSFFSFFSSDATLGPVNKLPQELVEEILSYFVDDKRTLIVCSLTCRSWYLATVRHLHYSLTTDDDSLTEFLWPGPPGKKYWWPGPLGKKYELGLLPLVKRFRIRIKCLHVWFTPEWLDIHNLRYFSALKNLQELGIDDLALRNFMPHLQRYFGHLSPTLRFLALRRPFGSSRQIVYFIRLFPNLQDLKLHYPFLRDEKEDIADTTLVPLSSPPLEGRLTLILFTREQIVKDMVTLFGGLRFRRMDLFGVKCLPLLLKRCAKTLDTLRLYPTDPYAKILRFDLSQIKTLRTFETTAESITHAGRSSAGFLKNLLSTVAFPGMLDVTIIYRDNNFGDWEPCLFCGTSCCFRNSASFLEYSFPWQLKAFREMHSARKFRLVFCVDVYSRTEDFSMRLMESAVKKEEANGGFGYLVHRPVITFEGRTIRTRIRDPYAGSTGDMLVASVL</sequence>
<feature type="domain" description="F-box" evidence="1">
    <location>
        <begin position="39"/>
        <end position="78"/>
    </location>
</feature>
<reference evidence="2" key="1">
    <citation type="journal article" date="2020" name="Nat. Commun.">
        <title>Large-scale genome sequencing of mycorrhizal fungi provides insights into the early evolution of symbiotic traits.</title>
        <authorList>
            <person name="Miyauchi S."/>
            <person name="Kiss E."/>
            <person name="Kuo A."/>
            <person name="Drula E."/>
            <person name="Kohler A."/>
            <person name="Sanchez-Garcia M."/>
            <person name="Morin E."/>
            <person name="Andreopoulos B."/>
            <person name="Barry K.W."/>
            <person name="Bonito G."/>
            <person name="Buee M."/>
            <person name="Carver A."/>
            <person name="Chen C."/>
            <person name="Cichocki N."/>
            <person name="Clum A."/>
            <person name="Culley D."/>
            <person name="Crous P.W."/>
            <person name="Fauchery L."/>
            <person name="Girlanda M."/>
            <person name="Hayes R.D."/>
            <person name="Keri Z."/>
            <person name="LaButti K."/>
            <person name="Lipzen A."/>
            <person name="Lombard V."/>
            <person name="Magnuson J."/>
            <person name="Maillard F."/>
            <person name="Murat C."/>
            <person name="Nolan M."/>
            <person name="Ohm R.A."/>
            <person name="Pangilinan J."/>
            <person name="Pereira M.F."/>
            <person name="Perotto S."/>
            <person name="Peter M."/>
            <person name="Pfister S."/>
            <person name="Riley R."/>
            <person name="Sitrit Y."/>
            <person name="Stielow J.B."/>
            <person name="Szollosi G."/>
            <person name="Zifcakova L."/>
            <person name="Stursova M."/>
            <person name="Spatafora J.W."/>
            <person name="Tedersoo L."/>
            <person name="Vaario L.M."/>
            <person name="Yamada A."/>
            <person name="Yan M."/>
            <person name="Wang P."/>
            <person name="Xu J."/>
            <person name="Bruns T."/>
            <person name="Baldrian P."/>
            <person name="Vilgalys R."/>
            <person name="Dunand C."/>
            <person name="Henrissat B."/>
            <person name="Grigoriev I.V."/>
            <person name="Hibbett D."/>
            <person name="Nagy L.G."/>
            <person name="Martin F.M."/>
        </authorList>
    </citation>
    <scope>NUCLEOTIDE SEQUENCE</scope>
    <source>
        <strain evidence="2">UH-Tt-Lm1</strain>
    </source>
</reference>
<evidence type="ECO:0000313" key="2">
    <source>
        <dbReference type="EMBL" id="KAF9777785.1"/>
    </source>
</evidence>
<dbReference type="InterPro" id="IPR036047">
    <property type="entry name" value="F-box-like_dom_sf"/>
</dbReference>
<accession>A0A9P6H4E8</accession>
<organism evidence="2 3">
    <name type="scientific">Thelephora terrestris</name>
    <dbReference type="NCBI Taxonomy" id="56493"/>
    <lineage>
        <taxon>Eukaryota</taxon>
        <taxon>Fungi</taxon>
        <taxon>Dikarya</taxon>
        <taxon>Basidiomycota</taxon>
        <taxon>Agaricomycotina</taxon>
        <taxon>Agaricomycetes</taxon>
        <taxon>Thelephorales</taxon>
        <taxon>Thelephoraceae</taxon>
        <taxon>Thelephora</taxon>
    </lineage>
</organism>
<protein>
    <recommendedName>
        <fullName evidence="1">F-box domain-containing protein</fullName>
    </recommendedName>
</protein>
<evidence type="ECO:0000259" key="1">
    <source>
        <dbReference type="Pfam" id="PF12937"/>
    </source>
</evidence>
<comment type="caution">
    <text evidence="2">The sequence shown here is derived from an EMBL/GenBank/DDBJ whole genome shotgun (WGS) entry which is preliminary data.</text>
</comment>
<dbReference type="InterPro" id="IPR001810">
    <property type="entry name" value="F-box_dom"/>
</dbReference>
<dbReference type="Gene3D" id="1.20.1280.50">
    <property type="match status" value="1"/>
</dbReference>
<dbReference type="OrthoDB" id="9994419at2759"/>
<dbReference type="SUPFAM" id="SSF81383">
    <property type="entry name" value="F-box domain"/>
    <property type="match status" value="1"/>
</dbReference>
<name>A0A9P6H4E8_9AGAM</name>
<dbReference type="Pfam" id="PF12937">
    <property type="entry name" value="F-box-like"/>
    <property type="match status" value="1"/>
</dbReference>
<dbReference type="Proteomes" id="UP000736335">
    <property type="component" value="Unassembled WGS sequence"/>
</dbReference>
<reference evidence="2" key="2">
    <citation type="submission" date="2020-11" db="EMBL/GenBank/DDBJ databases">
        <authorList>
            <consortium name="DOE Joint Genome Institute"/>
            <person name="Kuo A."/>
            <person name="Miyauchi S."/>
            <person name="Kiss E."/>
            <person name="Drula E."/>
            <person name="Kohler A."/>
            <person name="Sanchez-Garcia M."/>
            <person name="Andreopoulos B."/>
            <person name="Barry K.W."/>
            <person name="Bonito G."/>
            <person name="Buee M."/>
            <person name="Carver A."/>
            <person name="Chen C."/>
            <person name="Cichocki N."/>
            <person name="Clum A."/>
            <person name="Culley D."/>
            <person name="Crous P.W."/>
            <person name="Fauchery L."/>
            <person name="Girlanda M."/>
            <person name="Hayes R."/>
            <person name="Keri Z."/>
            <person name="Labutti K."/>
            <person name="Lipzen A."/>
            <person name="Lombard V."/>
            <person name="Magnuson J."/>
            <person name="Maillard F."/>
            <person name="Morin E."/>
            <person name="Murat C."/>
            <person name="Nolan M."/>
            <person name="Ohm R."/>
            <person name="Pangilinan J."/>
            <person name="Pereira M."/>
            <person name="Perotto S."/>
            <person name="Peter M."/>
            <person name="Riley R."/>
            <person name="Sitrit Y."/>
            <person name="Stielow B."/>
            <person name="Szollosi G."/>
            <person name="Zifcakova L."/>
            <person name="Stursova M."/>
            <person name="Spatafora J.W."/>
            <person name="Tedersoo L."/>
            <person name="Vaario L.-M."/>
            <person name="Yamada A."/>
            <person name="Yan M."/>
            <person name="Wang P."/>
            <person name="Xu J."/>
            <person name="Bruns T."/>
            <person name="Baldrian P."/>
            <person name="Vilgalys R."/>
            <person name="Henrissat B."/>
            <person name="Grigoriev I.V."/>
            <person name="Hibbett D."/>
            <person name="Nagy L.G."/>
            <person name="Martin F.M."/>
        </authorList>
    </citation>
    <scope>NUCLEOTIDE SEQUENCE</scope>
    <source>
        <strain evidence="2">UH-Tt-Lm1</strain>
    </source>
</reference>
<keyword evidence="3" id="KW-1185">Reference proteome</keyword>
<proteinExistence type="predicted"/>
<evidence type="ECO:0000313" key="3">
    <source>
        <dbReference type="Proteomes" id="UP000736335"/>
    </source>
</evidence>
<gene>
    <name evidence="2" type="ORF">BJ322DRAFT_519889</name>
</gene>